<protein>
    <submittedName>
        <fullName evidence="2">Uncharacterized protein</fullName>
    </submittedName>
</protein>
<reference evidence="2" key="1">
    <citation type="submission" date="2019-12" db="UniProtKB">
        <authorList>
            <consortium name="WormBaseParasite"/>
        </authorList>
    </citation>
    <scope>IDENTIFICATION</scope>
</reference>
<dbReference type="AlphaFoldDB" id="A0A5S6Q6V2"/>
<keyword evidence="1" id="KW-1185">Reference proteome</keyword>
<dbReference type="WBParaSite" id="TMUE_1000002885.1">
    <property type="protein sequence ID" value="TMUE_1000002885.1"/>
    <property type="gene ID" value="WBGene00298529"/>
</dbReference>
<accession>A0A5S6Q6V2</accession>
<dbReference type="Proteomes" id="UP000046395">
    <property type="component" value="Unassembled WGS sequence"/>
</dbReference>
<sequence length="86" mass="9936">MWNIHPLSLSLCLPDRWMLSPCSTLKSTSMYLPLQWPIFSNYTDDLLERFSSGCVLRRHSISHNCARRDSMVCMRAPVSESTKLSE</sequence>
<name>A0A5S6Q6V2_TRIMR</name>
<evidence type="ECO:0000313" key="1">
    <source>
        <dbReference type="Proteomes" id="UP000046395"/>
    </source>
</evidence>
<proteinExistence type="predicted"/>
<organism evidence="1 2">
    <name type="scientific">Trichuris muris</name>
    <name type="common">Mouse whipworm</name>
    <dbReference type="NCBI Taxonomy" id="70415"/>
    <lineage>
        <taxon>Eukaryota</taxon>
        <taxon>Metazoa</taxon>
        <taxon>Ecdysozoa</taxon>
        <taxon>Nematoda</taxon>
        <taxon>Enoplea</taxon>
        <taxon>Dorylaimia</taxon>
        <taxon>Trichinellida</taxon>
        <taxon>Trichuridae</taxon>
        <taxon>Trichuris</taxon>
    </lineage>
</organism>
<evidence type="ECO:0000313" key="2">
    <source>
        <dbReference type="WBParaSite" id="TMUE_1000002885.1"/>
    </source>
</evidence>